<evidence type="ECO:0000313" key="2">
    <source>
        <dbReference type="WBParaSite" id="GPLIN_001478100"/>
    </source>
</evidence>
<organism evidence="1 2">
    <name type="scientific">Globodera pallida</name>
    <name type="common">Potato cyst nematode worm</name>
    <name type="synonym">Heterodera pallida</name>
    <dbReference type="NCBI Taxonomy" id="36090"/>
    <lineage>
        <taxon>Eukaryota</taxon>
        <taxon>Metazoa</taxon>
        <taxon>Ecdysozoa</taxon>
        <taxon>Nematoda</taxon>
        <taxon>Chromadorea</taxon>
        <taxon>Rhabditida</taxon>
        <taxon>Tylenchina</taxon>
        <taxon>Tylenchomorpha</taxon>
        <taxon>Tylenchoidea</taxon>
        <taxon>Heteroderidae</taxon>
        <taxon>Heteroderinae</taxon>
        <taxon>Globodera</taxon>
    </lineage>
</organism>
<reference evidence="1" key="1">
    <citation type="submission" date="2013-12" db="EMBL/GenBank/DDBJ databases">
        <authorList>
            <person name="Aslett M."/>
        </authorList>
    </citation>
    <scope>NUCLEOTIDE SEQUENCE [LARGE SCALE GENOMIC DNA]</scope>
    <source>
        <strain evidence="1">Lindley</strain>
    </source>
</reference>
<evidence type="ECO:0000313" key="1">
    <source>
        <dbReference type="Proteomes" id="UP000050741"/>
    </source>
</evidence>
<keyword evidence="1" id="KW-1185">Reference proteome</keyword>
<reference evidence="1" key="2">
    <citation type="submission" date="2014-05" db="EMBL/GenBank/DDBJ databases">
        <title>The genome and life-stage specific transcriptomes of Globodera pallida elucidate key aspects of plant parasitism by a cyst nematode.</title>
        <authorList>
            <person name="Cotton J.A."/>
            <person name="Lilley C.J."/>
            <person name="Jones L.M."/>
            <person name="Kikuchi T."/>
            <person name="Reid A.J."/>
            <person name="Thorpe P."/>
            <person name="Tsai I.J."/>
            <person name="Beasley H."/>
            <person name="Blok V."/>
            <person name="Cock P.J.A."/>
            <person name="Van den Akker S.E."/>
            <person name="Holroyd N."/>
            <person name="Hunt M."/>
            <person name="Mantelin S."/>
            <person name="Naghra H."/>
            <person name="Pain A."/>
            <person name="Palomares-Rius J.E."/>
            <person name="Zarowiecki M."/>
            <person name="Berriman M."/>
            <person name="Jones J.T."/>
            <person name="Urwin P.E."/>
        </authorList>
    </citation>
    <scope>NUCLEOTIDE SEQUENCE [LARGE SCALE GENOMIC DNA]</scope>
    <source>
        <strain evidence="1">Lindley</strain>
    </source>
</reference>
<accession>A0A183CPH4</accession>
<dbReference type="WBParaSite" id="GPLIN_001478100">
    <property type="protein sequence ID" value="GPLIN_001478100"/>
    <property type="gene ID" value="GPLIN_001478100"/>
</dbReference>
<sequence>FTTDATVEERDAEGGRVKDAAKLLYCKRPQISQQTLGKASSHHCPWHKKTTTTMLQLRPQRMRNGKDGGGFNVKEMKRVILVFRKYKIGDPESTV</sequence>
<protein>
    <submittedName>
        <fullName evidence="2">HTH_48 domain-containing protein</fullName>
    </submittedName>
</protein>
<dbReference type="Proteomes" id="UP000050741">
    <property type="component" value="Unassembled WGS sequence"/>
</dbReference>
<name>A0A183CPH4_GLOPA</name>
<dbReference type="AlphaFoldDB" id="A0A183CPH4"/>
<reference evidence="2" key="3">
    <citation type="submission" date="2016-06" db="UniProtKB">
        <authorList>
            <consortium name="WormBaseParasite"/>
        </authorList>
    </citation>
    <scope>IDENTIFICATION</scope>
</reference>
<proteinExistence type="predicted"/>